<reference evidence="1 2" key="1">
    <citation type="journal article" date="2016" name="Nat. Commun.">
        <title>Ectomycorrhizal ecology is imprinted in the genome of the dominant symbiotic fungus Cenococcum geophilum.</title>
        <authorList>
            <consortium name="DOE Joint Genome Institute"/>
            <person name="Peter M."/>
            <person name="Kohler A."/>
            <person name="Ohm R.A."/>
            <person name="Kuo A."/>
            <person name="Krutzmann J."/>
            <person name="Morin E."/>
            <person name="Arend M."/>
            <person name="Barry K.W."/>
            <person name="Binder M."/>
            <person name="Choi C."/>
            <person name="Clum A."/>
            <person name="Copeland A."/>
            <person name="Grisel N."/>
            <person name="Haridas S."/>
            <person name="Kipfer T."/>
            <person name="LaButti K."/>
            <person name="Lindquist E."/>
            <person name="Lipzen A."/>
            <person name="Maire R."/>
            <person name="Meier B."/>
            <person name="Mihaltcheva S."/>
            <person name="Molinier V."/>
            <person name="Murat C."/>
            <person name="Poggeler S."/>
            <person name="Quandt C.A."/>
            <person name="Sperisen C."/>
            <person name="Tritt A."/>
            <person name="Tisserant E."/>
            <person name="Crous P.W."/>
            <person name="Henrissat B."/>
            <person name="Nehls U."/>
            <person name="Egli S."/>
            <person name="Spatafora J.W."/>
            <person name="Grigoriev I.V."/>
            <person name="Martin F.M."/>
        </authorList>
    </citation>
    <scope>NUCLEOTIDE SEQUENCE [LARGE SCALE GENOMIC DNA]</scope>
    <source>
        <strain evidence="1 2">CBS 207.34</strain>
    </source>
</reference>
<keyword evidence="2" id="KW-1185">Reference proteome</keyword>
<organism evidence="1 2">
    <name type="scientific">Glonium stellatum</name>
    <dbReference type="NCBI Taxonomy" id="574774"/>
    <lineage>
        <taxon>Eukaryota</taxon>
        <taxon>Fungi</taxon>
        <taxon>Dikarya</taxon>
        <taxon>Ascomycota</taxon>
        <taxon>Pezizomycotina</taxon>
        <taxon>Dothideomycetes</taxon>
        <taxon>Pleosporomycetidae</taxon>
        <taxon>Gloniales</taxon>
        <taxon>Gloniaceae</taxon>
        <taxon>Glonium</taxon>
    </lineage>
</organism>
<evidence type="ECO:0000313" key="2">
    <source>
        <dbReference type="Proteomes" id="UP000250140"/>
    </source>
</evidence>
<evidence type="ECO:0008006" key="3">
    <source>
        <dbReference type="Google" id="ProtNLM"/>
    </source>
</evidence>
<evidence type="ECO:0000313" key="1">
    <source>
        <dbReference type="EMBL" id="OCL05720.1"/>
    </source>
</evidence>
<protein>
    <recommendedName>
        <fullName evidence="3">Transposase</fullName>
    </recommendedName>
</protein>
<sequence>MDPASQALAQVLPSNVSRTCSALAKRSGVSRTTVWYRRRGRPSRKTKAEGQQYLTPSEEKALVMFLLQMAALGSPVRIKFIPSLAFSLARRRSANKVIKPLNKN</sequence>
<proteinExistence type="predicted"/>
<dbReference type="AlphaFoldDB" id="A0A8E2JQB8"/>
<gene>
    <name evidence="1" type="ORF">AOQ84DRAFT_379311</name>
</gene>
<accession>A0A8E2JQB8</accession>
<dbReference type="OrthoDB" id="3926909at2759"/>
<dbReference type="EMBL" id="KV750222">
    <property type="protein sequence ID" value="OCL05720.1"/>
    <property type="molecule type" value="Genomic_DNA"/>
</dbReference>
<name>A0A8E2JQB8_9PEZI</name>
<dbReference type="Proteomes" id="UP000250140">
    <property type="component" value="Unassembled WGS sequence"/>
</dbReference>